<dbReference type="Proteomes" id="UP001497516">
    <property type="component" value="Chromosome 3"/>
</dbReference>
<dbReference type="AlphaFoldDB" id="A0AAV2DZN6"/>
<dbReference type="EMBL" id="OZ034816">
    <property type="protein sequence ID" value="CAL1378992.1"/>
    <property type="molecule type" value="Genomic_DNA"/>
</dbReference>
<sequence length="69" mass="8160">MGLRQPSIDSKPRRATKSDLPMSMLPPKTRRFAMKLWWSWKRRQLSPSSSSLRHRRLPSLPSTNVSRRE</sequence>
<evidence type="ECO:0000313" key="3">
    <source>
        <dbReference type="Proteomes" id="UP001497516"/>
    </source>
</evidence>
<feature type="region of interest" description="Disordered" evidence="1">
    <location>
        <begin position="44"/>
        <end position="69"/>
    </location>
</feature>
<reference evidence="2 3" key="1">
    <citation type="submission" date="2024-04" db="EMBL/GenBank/DDBJ databases">
        <authorList>
            <person name="Fracassetti M."/>
        </authorList>
    </citation>
    <scope>NUCLEOTIDE SEQUENCE [LARGE SCALE GENOMIC DNA]</scope>
</reference>
<name>A0AAV2DZN6_9ROSI</name>
<evidence type="ECO:0000256" key="1">
    <source>
        <dbReference type="SAM" id="MobiDB-lite"/>
    </source>
</evidence>
<feature type="region of interest" description="Disordered" evidence="1">
    <location>
        <begin position="1"/>
        <end position="26"/>
    </location>
</feature>
<evidence type="ECO:0000313" key="2">
    <source>
        <dbReference type="EMBL" id="CAL1378992.1"/>
    </source>
</evidence>
<accession>A0AAV2DZN6</accession>
<proteinExistence type="predicted"/>
<organism evidence="2 3">
    <name type="scientific">Linum trigynum</name>
    <dbReference type="NCBI Taxonomy" id="586398"/>
    <lineage>
        <taxon>Eukaryota</taxon>
        <taxon>Viridiplantae</taxon>
        <taxon>Streptophyta</taxon>
        <taxon>Embryophyta</taxon>
        <taxon>Tracheophyta</taxon>
        <taxon>Spermatophyta</taxon>
        <taxon>Magnoliopsida</taxon>
        <taxon>eudicotyledons</taxon>
        <taxon>Gunneridae</taxon>
        <taxon>Pentapetalae</taxon>
        <taxon>rosids</taxon>
        <taxon>fabids</taxon>
        <taxon>Malpighiales</taxon>
        <taxon>Linaceae</taxon>
        <taxon>Linum</taxon>
    </lineage>
</organism>
<gene>
    <name evidence="2" type="ORF">LTRI10_LOCUS20539</name>
</gene>
<protein>
    <submittedName>
        <fullName evidence="2">Uncharacterized protein</fullName>
    </submittedName>
</protein>
<keyword evidence="3" id="KW-1185">Reference proteome</keyword>